<dbReference type="GO" id="GO:0016788">
    <property type="term" value="F:hydrolase activity, acting on ester bonds"/>
    <property type="evidence" value="ECO:0007669"/>
    <property type="project" value="InterPro"/>
</dbReference>
<accession>Q2ACE5</accession>
<dbReference type="PANTHER" id="PTHR45642">
    <property type="entry name" value="GDSL ESTERASE/LIPASE EXL3"/>
    <property type="match status" value="1"/>
</dbReference>
<evidence type="ECO:0000256" key="1">
    <source>
        <dbReference type="ARBA" id="ARBA00008668"/>
    </source>
</evidence>
<dbReference type="InterPro" id="IPR001087">
    <property type="entry name" value="GDSL"/>
</dbReference>
<evidence type="ECO:0000313" key="3">
    <source>
        <dbReference type="EMBL" id="BAE80093.1"/>
    </source>
</evidence>
<keyword evidence="2" id="KW-0732">Signal</keyword>
<dbReference type="AlphaFoldDB" id="Q2ACE5"/>
<proteinExistence type="evidence at transcript level"/>
<dbReference type="InterPro" id="IPR050592">
    <property type="entry name" value="GDSL_lipolytic_enzyme"/>
</dbReference>
<protein>
    <submittedName>
        <fullName evidence="3">Anther-specific proline-rich protein APG</fullName>
    </submittedName>
</protein>
<comment type="similarity">
    <text evidence="1">Belongs to the 'GDSL' lipolytic enzyme family.</text>
</comment>
<organism evidence="3">
    <name type="scientific">Silene latifolia</name>
    <name type="common">White campion</name>
    <name type="synonym">Bladder campion</name>
    <dbReference type="NCBI Taxonomy" id="37657"/>
    <lineage>
        <taxon>Eukaryota</taxon>
        <taxon>Viridiplantae</taxon>
        <taxon>Streptophyta</taxon>
        <taxon>Embryophyta</taxon>
        <taxon>Tracheophyta</taxon>
        <taxon>Spermatophyta</taxon>
        <taxon>Magnoliopsida</taxon>
        <taxon>eudicotyledons</taxon>
        <taxon>Gunneridae</taxon>
        <taxon>Pentapetalae</taxon>
        <taxon>Caryophyllales</taxon>
        <taxon>Caryophyllaceae</taxon>
        <taxon>Sileneae</taxon>
        <taxon>Silene</taxon>
        <taxon>Silene subgen. Behenantha</taxon>
        <taxon>Silene sect. Melandrium</taxon>
    </lineage>
</organism>
<dbReference type="Pfam" id="PF00657">
    <property type="entry name" value="Lipase_GDSL"/>
    <property type="match status" value="1"/>
</dbReference>
<feature type="non-terminal residue" evidence="3">
    <location>
        <position position="1"/>
    </location>
</feature>
<sequence>AWSRPRYLNLRLPQAKLVYIDLHGIMLDILYNKTQYGFEVSDRGCCGSGLIEAGPLCNPFSQICDPKKFVFWDSYHATEAVNKIFAERTLEKDFPLFF</sequence>
<name>Q2ACE5_SILLA</name>
<gene>
    <name evidence="3" type="primary">SlAPG</name>
</gene>
<dbReference type="InterPro" id="IPR036514">
    <property type="entry name" value="SGNH_hydro_sf"/>
</dbReference>
<evidence type="ECO:0000256" key="2">
    <source>
        <dbReference type="ARBA" id="ARBA00022729"/>
    </source>
</evidence>
<reference evidence="3" key="1">
    <citation type="journal article" date="2006" name="Genes Genet. Syst.">
        <title>Male-fertility genes expressed in male flower buds of Silene latifolia include homologs of anther-specific genes.</title>
        <authorList>
            <person name="Ageez A."/>
            <person name="Kazama Y."/>
            <person name="Sugiyama R."/>
            <person name="Kawano S."/>
        </authorList>
    </citation>
    <scope>NUCLEOTIDE SEQUENCE</scope>
</reference>
<dbReference type="PANTHER" id="PTHR45642:SF139">
    <property type="entry name" value="SGNH HYDROLASE-TYPE ESTERASE DOMAIN-CONTAINING PROTEIN"/>
    <property type="match status" value="1"/>
</dbReference>
<dbReference type="EMBL" id="AB182103">
    <property type="protein sequence ID" value="BAE80093.1"/>
    <property type="molecule type" value="mRNA"/>
</dbReference>
<dbReference type="Gene3D" id="3.40.50.1110">
    <property type="entry name" value="SGNH hydrolase"/>
    <property type="match status" value="1"/>
</dbReference>